<accession>A2SIR7</accession>
<dbReference type="RefSeq" id="WP_011830089.1">
    <property type="nucleotide sequence ID" value="NC_008825.1"/>
</dbReference>
<evidence type="ECO:0000256" key="1">
    <source>
        <dbReference type="SAM" id="Phobius"/>
    </source>
</evidence>
<reference evidence="3 4" key="1">
    <citation type="journal article" date="2007" name="J. Bacteriol.">
        <title>Whole-genome analysis of the methyl tert-butyl ether-degrading beta-proteobacterium Methylibium petroleiphilum PM1.</title>
        <authorList>
            <person name="Kane S.R."/>
            <person name="Chakicherla A.Y."/>
            <person name="Chain P.S.G."/>
            <person name="Schmidt R."/>
            <person name="Shin M.W."/>
            <person name="Legler T.C."/>
            <person name="Scow K.M."/>
            <person name="Larimer F.W."/>
            <person name="Lucas S.M."/>
            <person name="Richardson P.M."/>
            <person name="Hristova K.R."/>
        </authorList>
    </citation>
    <scope>NUCLEOTIDE SEQUENCE [LARGE SCALE GENOMIC DNA]</scope>
    <source>
        <strain evidence="4">ATCC BAA-1232 / LMG 22953 / PM1</strain>
    </source>
</reference>
<dbReference type="Gene3D" id="1.20.144.10">
    <property type="entry name" value="Phosphatidic acid phosphatase type 2/haloperoxidase"/>
    <property type="match status" value="1"/>
</dbReference>
<evidence type="ECO:0000313" key="4">
    <source>
        <dbReference type="Proteomes" id="UP000000366"/>
    </source>
</evidence>
<dbReference type="EMBL" id="CP000555">
    <property type="protein sequence ID" value="ABM95456.1"/>
    <property type="molecule type" value="Genomic_DNA"/>
</dbReference>
<keyword evidence="1" id="KW-0812">Transmembrane</keyword>
<keyword evidence="4" id="KW-1185">Reference proteome</keyword>
<dbReference type="STRING" id="420662.Mpe_A2501"/>
<dbReference type="Proteomes" id="UP000000366">
    <property type="component" value="Chromosome"/>
</dbReference>
<feature type="domain" description="Phosphatidic acid phosphatase type 2/haloperoxidase" evidence="2">
    <location>
        <begin position="96"/>
        <end position="223"/>
    </location>
</feature>
<dbReference type="InterPro" id="IPR036938">
    <property type="entry name" value="PAP2/HPO_sf"/>
</dbReference>
<dbReference type="InterPro" id="IPR000326">
    <property type="entry name" value="PAP2/HPO"/>
</dbReference>
<dbReference type="Pfam" id="PF01569">
    <property type="entry name" value="PAP2"/>
    <property type="match status" value="1"/>
</dbReference>
<evidence type="ECO:0000313" key="3">
    <source>
        <dbReference type="EMBL" id="ABM95456.1"/>
    </source>
</evidence>
<organism evidence="3 4">
    <name type="scientific">Methylibium petroleiphilum (strain ATCC BAA-1232 / LMG 22953 / PM1)</name>
    <dbReference type="NCBI Taxonomy" id="420662"/>
    <lineage>
        <taxon>Bacteria</taxon>
        <taxon>Pseudomonadati</taxon>
        <taxon>Pseudomonadota</taxon>
        <taxon>Betaproteobacteria</taxon>
        <taxon>Burkholderiales</taxon>
        <taxon>Sphaerotilaceae</taxon>
        <taxon>Methylibium</taxon>
    </lineage>
</organism>
<feature type="transmembrane region" description="Helical" evidence="1">
    <location>
        <begin position="64"/>
        <end position="83"/>
    </location>
</feature>
<keyword evidence="1" id="KW-1133">Transmembrane helix</keyword>
<dbReference type="eggNOG" id="COG3907">
    <property type="taxonomic scope" value="Bacteria"/>
</dbReference>
<dbReference type="KEGG" id="mpt:Mpe_A2501"/>
<dbReference type="HOGENOM" id="CLU_070327_2_0_4"/>
<proteinExistence type="predicted"/>
<protein>
    <submittedName>
        <fullName evidence="3">PAP2 superfamily protein</fullName>
    </submittedName>
</protein>
<sequence>MPRPDVARLSGAQRDLLLALAGLALLMLWDSSGLDMALLRQVGDADGFAWRNHWLTAGLLHQGGRWLSVALFVLTVAITLRPFGPWRGAMPRERVWALGITIACLVLIPLLKRHSLTSCPWELQEFGGVARYVSHWRFGIGDGGPGRCFPSGHASGAFSFLALAVLLRTRRPAAARAVLIALCTVGAVFGLAQMARGAHYLSHTLYTAWLCASLTALSWQALQRPASRALPLPHHRPAD</sequence>
<feature type="transmembrane region" description="Helical" evidence="1">
    <location>
        <begin position="149"/>
        <end position="167"/>
    </location>
</feature>
<evidence type="ECO:0000259" key="2">
    <source>
        <dbReference type="Pfam" id="PF01569"/>
    </source>
</evidence>
<dbReference type="CDD" id="cd03396">
    <property type="entry name" value="PAP2_like_6"/>
    <property type="match status" value="1"/>
</dbReference>
<gene>
    <name evidence="3" type="ordered locus">Mpe_A2501</name>
</gene>
<keyword evidence="1" id="KW-0472">Membrane</keyword>
<dbReference type="AlphaFoldDB" id="A2SIR7"/>
<feature type="transmembrane region" description="Helical" evidence="1">
    <location>
        <begin position="95"/>
        <end position="111"/>
    </location>
</feature>
<feature type="transmembrane region" description="Helical" evidence="1">
    <location>
        <begin position="204"/>
        <end position="222"/>
    </location>
</feature>
<feature type="transmembrane region" description="Helical" evidence="1">
    <location>
        <begin position="174"/>
        <end position="192"/>
    </location>
</feature>
<name>A2SIR7_METPP</name>
<dbReference type="SUPFAM" id="SSF48317">
    <property type="entry name" value="Acid phosphatase/Vanadium-dependent haloperoxidase"/>
    <property type="match status" value="1"/>
</dbReference>